<dbReference type="AlphaFoldDB" id="A0A1D3K7C4"/>
<gene>
    <name evidence="1" type="ORF">PVE_R2G0210</name>
</gene>
<protein>
    <submittedName>
        <fullName evidence="1">Uncharacterized protein</fullName>
    </submittedName>
</protein>
<evidence type="ECO:0000313" key="2">
    <source>
        <dbReference type="Proteomes" id="UP000245431"/>
    </source>
</evidence>
<organism evidence="1 2">
    <name type="scientific">Pseudomonas veronii 1YdBTEX2</name>
    <dbReference type="NCBI Taxonomy" id="1295141"/>
    <lineage>
        <taxon>Bacteria</taxon>
        <taxon>Pseudomonadati</taxon>
        <taxon>Pseudomonadota</taxon>
        <taxon>Gammaproteobacteria</taxon>
        <taxon>Pseudomonadales</taxon>
        <taxon>Pseudomonadaceae</taxon>
        <taxon>Pseudomonas</taxon>
    </lineage>
</organism>
<accession>A0A1D3K7C4</accession>
<dbReference type="EMBL" id="LT599584">
    <property type="protein sequence ID" value="SBW84239.1"/>
    <property type="molecule type" value="Genomic_DNA"/>
</dbReference>
<name>A0A1D3K7C4_PSEVE</name>
<evidence type="ECO:0000313" key="1">
    <source>
        <dbReference type="EMBL" id="SBW84239.1"/>
    </source>
</evidence>
<dbReference type="Proteomes" id="UP000245431">
    <property type="component" value="Chromosome PVE_r2"/>
</dbReference>
<sequence length="88" mass="9677">MSGLINYDYVEVAISAFNDHVLEPDEISLETVEGHGYSAGFHGYPWGVPDVIKATPVLLKGWNAGWKAACERDQKEEAAKRLAEKSAK</sequence>
<proteinExistence type="predicted"/>
<reference evidence="2" key="1">
    <citation type="submission" date="2016-07" db="EMBL/GenBank/DDBJ databases">
        <authorList>
            <person name="Florea S."/>
            <person name="Webb J.S."/>
            <person name="Jaromczyk J."/>
            <person name="Schardl C.L."/>
        </authorList>
    </citation>
    <scope>NUCLEOTIDE SEQUENCE [LARGE SCALE GENOMIC DNA]</scope>
    <source>
        <strain evidence="2">1YdBTEX2</strain>
    </source>
</reference>